<evidence type="ECO:0000313" key="6">
    <source>
        <dbReference type="EMBL" id="KAE9180732.1"/>
    </source>
</evidence>
<evidence type="ECO:0000313" key="9">
    <source>
        <dbReference type="EMBL" id="KAE9298860.1"/>
    </source>
</evidence>
<dbReference type="EMBL" id="QXGA01001988">
    <property type="protein sequence ID" value="KAE9105985.1"/>
    <property type="molecule type" value="Genomic_DNA"/>
</dbReference>
<evidence type="ECO:0000313" key="1">
    <source>
        <dbReference type="EMBL" id="KAE8943757.1"/>
    </source>
</evidence>
<evidence type="ECO:0000313" key="15">
    <source>
        <dbReference type="Proteomes" id="UP000441208"/>
    </source>
</evidence>
<dbReference type="EMBL" id="QXFZ01002161">
    <property type="protein sequence ID" value="KAE9080037.1"/>
    <property type="molecule type" value="Genomic_DNA"/>
</dbReference>
<dbReference type="OrthoDB" id="126139at2759"/>
<dbReference type="Proteomes" id="UP000460718">
    <property type="component" value="Unassembled WGS sequence"/>
</dbReference>
<evidence type="ECO:0000313" key="17">
    <source>
        <dbReference type="Proteomes" id="UP000486351"/>
    </source>
</evidence>
<dbReference type="EMBL" id="QXFX01000612">
    <property type="protein sequence ID" value="KAE9109542.1"/>
    <property type="molecule type" value="Genomic_DNA"/>
</dbReference>
<dbReference type="EMBL" id="QXGF01000236">
    <property type="protein sequence ID" value="KAE8943757.1"/>
    <property type="molecule type" value="Genomic_DNA"/>
</dbReference>
<evidence type="ECO:0000313" key="5">
    <source>
        <dbReference type="EMBL" id="KAE9109542.1"/>
    </source>
</evidence>
<evidence type="ECO:0000313" key="12">
    <source>
        <dbReference type="Proteomes" id="UP000437068"/>
    </source>
</evidence>
<evidence type="ECO:0000313" key="10">
    <source>
        <dbReference type="Proteomes" id="UP000429523"/>
    </source>
</evidence>
<dbReference type="EMBL" id="QXFW01000600">
    <property type="protein sequence ID" value="KAE9007643.1"/>
    <property type="molecule type" value="Genomic_DNA"/>
</dbReference>
<evidence type="ECO:0000313" key="8">
    <source>
        <dbReference type="EMBL" id="KAE9283975.1"/>
    </source>
</evidence>
<evidence type="ECO:0000313" key="16">
    <source>
        <dbReference type="Proteomes" id="UP000460718"/>
    </source>
</evidence>
<reference evidence="10 11" key="1">
    <citation type="submission" date="2018-08" db="EMBL/GenBank/DDBJ databases">
        <title>Genomic investigation of the strawberry pathogen Phytophthora fragariae indicates pathogenicity is determined by transcriptional variation in three key races.</title>
        <authorList>
            <person name="Adams T.M."/>
            <person name="Armitage A.D."/>
            <person name="Sobczyk M.K."/>
            <person name="Bates H.J."/>
            <person name="Dunwell J.M."/>
            <person name="Nellist C.F."/>
            <person name="Harrison R.J."/>
        </authorList>
    </citation>
    <scope>NUCLEOTIDE SEQUENCE [LARGE SCALE GENOMIC DNA]</scope>
    <source>
        <strain evidence="8 12">A4</strain>
        <strain evidence="7 13">BC-1</strain>
        <strain evidence="6 11">NOV-27</strain>
        <strain evidence="4 14">NOV-5</strain>
        <strain evidence="3 15">NOV-71</strain>
        <strain evidence="9 17">NOV-77</strain>
        <strain evidence="1 10">NOV-9</strain>
        <strain evidence="5 18">ONT-3</strain>
        <strain evidence="2 16">SCRP245</strain>
    </source>
</reference>
<organism evidence="3 15">
    <name type="scientific">Phytophthora fragariae</name>
    <dbReference type="NCBI Taxonomy" id="53985"/>
    <lineage>
        <taxon>Eukaryota</taxon>
        <taxon>Sar</taxon>
        <taxon>Stramenopiles</taxon>
        <taxon>Oomycota</taxon>
        <taxon>Peronosporomycetes</taxon>
        <taxon>Peronosporales</taxon>
        <taxon>Peronosporaceae</taxon>
        <taxon>Phytophthora</taxon>
    </lineage>
</organism>
<dbReference type="EMBL" id="QXGE01002198">
    <property type="protein sequence ID" value="KAE9283975.1"/>
    <property type="molecule type" value="Genomic_DNA"/>
</dbReference>
<dbReference type="Proteomes" id="UP000440732">
    <property type="component" value="Unassembled WGS sequence"/>
</dbReference>
<evidence type="ECO:0000313" key="4">
    <source>
        <dbReference type="EMBL" id="KAE9105985.1"/>
    </source>
</evidence>
<name>A0A6A3QQN3_9STRA</name>
<evidence type="ECO:0000313" key="11">
    <source>
        <dbReference type="Proteomes" id="UP000433483"/>
    </source>
</evidence>
<gene>
    <name evidence="8" type="ORF">PF001_g22602</name>
    <name evidence="7" type="ORF">PF002_g24204</name>
    <name evidence="6" type="ORF">PF005_g23162</name>
    <name evidence="4" type="ORF">PF006_g21476</name>
    <name evidence="3" type="ORF">PF007_g23208</name>
    <name evidence="9" type="ORF">PF008_g23397</name>
    <name evidence="1" type="ORF">PF009_g6528</name>
    <name evidence="5" type="ORF">PF010_g11506</name>
    <name evidence="2" type="ORF">PF011_g11040</name>
</gene>
<protein>
    <submittedName>
        <fullName evidence="3">Uncharacterized protein</fullName>
    </submittedName>
</protein>
<accession>A0A6A3QQN3</accession>
<dbReference type="Proteomes" id="UP000488956">
    <property type="component" value="Unassembled WGS sequence"/>
</dbReference>
<dbReference type="AlphaFoldDB" id="A0A6A3QQN3"/>
<keyword evidence="11" id="KW-1185">Reference proteome</keyword>
<evidence type="ECO:0000313" key="13">
    <source>
        <dbReference type="Proteomes" id="UP000440367"/>
    </source>
</evidence>
<evidence type="ECO:0000313" key="7">
    <source>
        <dbReference type="EMBL" id="KAE9192421.1"/>
    </source>
</evidence>
<dbReference type="EMBL" id="QXGB01002169">
    <property type="protein sequence ID" value="KAE9180732.1"/>
    <property type="molecule type" value="Genomic_DNA"/>
</dbReference>
<evidence type="ECO:0000313" key="18">
    <source>
        <dbReference type="Proteomes" id="UP000488956"/>
    </source>
</evidence>
<proteinExistence type="predicted"/>
<evidence type="ECO:0000313" key="3">
    <source>
        <dbReference type="EMBL" id="KAE9080037.1"/>
    </source>
</evidence>
<dbReference type="EMBL" id="QXFY01002347">
    <property type="protein sequence ID" value="KAE9298860.1"/>
    <property type="molecule type" value="Genomic_DNA"/>
</dbReference>
<evidence type="ECO:0000313" key="2">
    <source>
        <dbReference type="EMBL" id="KAE9007643.1"/>
    </source>
</evidence>
<dbReference type="Proteomes" id="UP000429523">
    <property type="component" value="Unassembled WGS sequence"/>
</dbReference>
<sequence>MGNQTNNKLESSWQKLKSLVNRSTALDDWVVTILFWQTVNERMWTRMVNRIGVYINTEYDDEMISFSMLCRVTLWSS</sequence>
<dbReference type="Proteomes" id="UP000433483">
    <property type="component" value="Unassembled WGS sequence"/>
</dbReference>
<dbReference type="EMBL" id="QXGD01002177">
    <property type="protein sequence ID" value="KAE9192421.1"/>
    <property type="molecule type" value="Genomic_DNA"/>
</dbReference>
<comment type="caution">
    <text evidence="3">The sequence shown here is derived from an EMBL/GenBank/DDBJ whole genome shotgun (WGS) entry which is preliminary data.</text>
</comment>
<dbReference type="Proteomes" id="UP000437068">
    <property type="component" value="Unassembled WGS sequence"/>
</dbReference>
<evidence type="ECO:0000313" key="14">
    <source>
        <dbReference type="Proteomes" id="UP000440732"/>
    </source>
</evidence>
<dbReference type="Proteomes" id="UP000486351">
    <property type="component" value="Unassembled WGS sequence"/>
</dbReference>
<dbReference type="Proteomes" id="UP000440367">
    <property type="component" value="Unassembled WGS sequence"/>
</dbReference>
<dbReference type="Proteomes" id="UP000441208">
    <property type="component" value="Unassembled WGS sequence"/>
</dbReference>